<feature type="transmembrane region" description="Helical" evidence="1">
    <location>
        <begin position="404"/>
        <end position="424"/>
    </location>
</feature>
<feature type="transmembrane region" description="Helical" evidence="1">
    <location>
        <begin position="186"/>
        <end position="207"/>
    </location>
</feature>
<feature type="transmembrane region" description="Helical" evidence="1">
    <location>
        <begin position="24"/>
        <end position="44"/>
    </location>
</feature>
<feature type="transmembrane region" description="Helical" evidence="1">
    <location>
        <begin position="160"/>
        <end position="180"/>
    </location>
</feature>
<dbReference type="AlphaFoldDB" id="A0A1B0FE19"/>
<evidence type="ECO:0000313" key="3">
    <source>
        <dbReference type="Proteomes" id="UP000092444"/>
    </source>
</evidence>
<evidence type="ECO:0000313" key="2">
    <source>
        <dbReference type="EnsemblMetazoa" id="GMOY001847-PA"/>
    </source>
</evidence>
<dbReference type="EnsemblMetazoa" id="GMOY001847-RA">
    <property type="protein sequence ID" value="GMOY001847-PA"/>
    <property type="gene ID" value="GMOY001847"/>
</dbReference>
<feature type="transmembrane region" description="Helical" evidence="1">
    <location>
        <begin position="645"/>
        <end position="666"/>
    </location>
</feature>
<feature type="transmembrane region" description="Helical" evidence="1">
    <location>
        <begin position="310"/>
        <end position="332"/>
    </location>
</feature>
<feature type="transmembrane region" description="Helical" evidence="1">
    <location>
        <begin position="379"/>
        <end position="398"/>
    </location>
</feature>
<keyword evidence="3" id="KW-1185">Reference proteome</keyword>
<feature type="transmembrane region" description="Helical" evidence="1">
    <location>
        <begin position="344"/>
        <end position="367"/>
    </location>
</feature>
<accession>A0A1B0FE19</accession>
<feature type="transmembrane region" description="Helical" evidence="1">
    <location>
        <begin position="436"/>
        <end position="460"/>
    </location>
</feature>
<feature type="transmembrane region" description="Helical" evidence="1">
    <location>
        <begin position="51"/>
        <end position="69"/>
    </location>
</feature>
<proteinExistence type="predicted"/>
<dbReference type="VEuPathDB" id="VectorBase:GMOY001847"/>
<feature type="transmembrane region" description="Helical" evidence="1">
    <location>
        <begin position="718"/>
        <end position="737"/>
    </location>
</feature>
<evidence type="ECO:0000256" key="1">
    <source>
        <dbReference type="SAM" id="Phobius"/>
    </source>
</evidence>
<feature type="transmembrane region" description="Helical" evidence="1">
    <location>
        <begin position="480"/>
        <end position="505"/>
    </location>
</feature>
<feature type="transmembrane region" description="Helical" evidence="1">
    <location>
        <begin position="595"/>
        <end position="613"/>
    </location>
</feature>
<feature type="transmembrane region" description="Helical" evidence="1">
    <location>
        <begin position="121"/>
        <end position="139"/>
    </location>
</feature>
<keyword evidence="1" id="KW-0812">Transmembrane</keyword>
<name>A0A1B0FE19_GLOMM</name>
<keyword evidence="1" id="KW-0472">Membrane</keyword>
<dbReference type="Proteomes" id="UP000092444">
    <property type="component" value="Unassembled WGS sequence"/>
</dbReference>
<protein>
    <submittedName>
        <fullName evidence="2">Uncharacterized protein</fullName>
    </submittedName>
</protein>
<feature type="transmembrane region" description="Helical" evidence="1">
    <location>
        <begin position="559"/>
        <end position="583"/>
    </location>
</feature>
<dbReference type="PhylomeDB" id="A0A1B0FE19"/>
<dbReference type="EMBL" id="CCAG010007395">
    <property type="status" value="NOT_ANNOTATED_CDS"/>
    <property type="molecule type" value="Genomic_DNA"/>
</dbReference>
<keyword evidence="1" id="KW-1133">Transmembrane helix</keyword>
<reference evidence="2" key="1">
    <citation type="submission" date="2020-05" db="UniProtKB">
        <authorList>
            <consortium name="EnsemblMetazoa"/>
        </authorList>
    </citation>
    <scope>IDENTIFICATION</scope>
    <source>
        <strain evidence="2">Yale</strain>
    </source>
</reference>
<feature type="transmembrane region" description="Helical" evidence="1">
    <location>
        <begin position="678"/>
        <end position="698"/>
    </location>
</feature>
<sequence length="780" mass="88949">MVVIYLPCFSYIYLRCDPQGFRPFGLALGNCFYYFGLTLGFALYNEYEAKLCGWVLFAFNTLMILLLIINECLHYHNYQNYKMSGDLVYNLLNDEKLLYASNSSVKALFIGRDDYVFKRNTQYLIVAIAFIILLEKSSLHSYTYLQLTWSATYAYLHSQYWCLPFSCYTTGCLMGCALMLRYKPKLIYLQFAIIKITLTSAVLLVYNDHLLEKCFLFLCLYYLSMGVYSSVGLQMLIESCPFLYTELALAISYALELGATEAFKYESKVEDIYPIVLSIDCIQFLKNIHHKKRIYILDNDGNLGKFSLQIIFICSLHPGFLPCGLVYGYTISAFMAARNLDITLIGYGPMILAGCSGLIIALAMVTVKYLRSRIAFCHINILLAASVLHFIASFFYFVKDYDNVGSFISYLAHSFTITIGLSFLHSMADKNSRALLIAICFSFYILGLATSASLIATSFATEEQDNITAVKNKSNKSTESIVVVNYVEFAGVYLAIAILTLALFIGLKILNYLGSVDYANSMDNDLRVANSNGSIFDKRDEVIKRIQFFYVTKNQQWNITLLLIFTEAIQYSLFIYFTFWFVLSSAIRLTVLVDIDLMFWCIFLGTLISILLLRFFSAKFLFVGNQLLLIVLTILAMIICNSVKTSIPFWLIILCFGINYSNLQIILVEVAHFRYNELVIYASYALKLLATGMIYYYFVSNEKNSYFYSTDISTLMSQGFVFIIIVSLLALVVGMKVPRTYRTSLFEIQYSLLGIIFQKHQIEQLNVRCLNDGTIPTISN</sequence>
<feature type="transmembrane region" description="Helical" evidence="1">
    <location>
        <begin position="214"/>
        <end position="237"/>
    </location>
</feature>
<organism evidence="2 3">
    <name type="scientific">Glossina morsitans morsitans</name>
    <name type="common">Savannah tsetse fly</name>
    <dbReference type="NCBI Taxonomy" id="37546"/>
    <lineage>
        <taxon>Eukaryota</taxon>
        <taxon>Metazoa</taxon>
        <taxon>Ecdysozoa</taxon>
        <taxon>Arthropoda</taxon>
        <taxon>Hexapoda</taxon>
        <taxon>Insecta</taxon>
        <taxon>Pterygota</taxon>
        <taxon>Neoptera</taxon>
        <taxon>Endopterygota</taxon>
        <taxon>Diptera</taxon>
        <taxon>Brachycera</taxon>
        <taxon>Muscomorpha</taxon>
        <taxon>Hippoboscoidea</taxon>
        <taxon>Glossinidae</taxon>
        <taxon>Glossina</taxon>
    </lineage>
</organism>
<feature type="transmembrane region" description="Helical" evidence="1">
    <location>
        <begin position="620"/>
        <end position="639"/>
    </location>
</feature>